<name>A0ABT5EQ15_9BACT</name>
<evidence type="ECO:0000313" key="1">
    <source>
        <dbReference type="EMBL" id="MDC0743933.1"/>
    </source>
</evidence>
<accession>A0ABT5EQ15</accession>
<dbReference type="RefSeq" id="WP_271919950.1">
    <property type="nucleotide sequence ID" value="NZ_JAQNDO010000001.1"/>
</dbReference>
<reference evidence="1 2" key="1">
    <citation type="submission" date="2022-11" db="EMBL/GenBank/DDBJ databases">
        <title>Minimal conservation of predation-associated metabolite biosynthetic gene clusters underscores biosynthetic potential of Myxococcota including descriptions for ten novel species: Archangium lansinium sp. nov., Myxococcus landrumus sp. nov., Nannocystis bai.</title>
        <authorList>
            <person name="Ahearne A."/>
            <person name="Stevens C."/>
            <person name="Dowd S."/>
        </authorList>
    </citation>
    <scope>NUCLEOTIDE SEQUENCE [LARGE SCALE GENOMIC DNA]</scope>
    <source>
        <strain evidence="1 2">RJM3</strain>
    </source>
</reference>
<evidence type="ECO:0000313" key="2">
    <source>
        <dbReference type="Proteomes" id="UP001221411"/>
    </source>
</evidence>
<proteinExistence type="predicted"/>
<dbReference type="EMBL" id="JAQNDO010000001">
    <property type="protein sequence ID" value="MDC0743933.1"/>
    <property type="molecule type" value="Genomic_DNA"/>
</dbReference>
<dbReference type="Proteomes" id="UP001221411">
    <property type="component" value="Unassembled WGS sequence"/>
</dbReference>
<sequence>MHTQDKEKGIDIPAAGLVARSVASAVRASVVKDARATFEVKTS</sequence>
<gene>
    <name evidence="1" type="ORF">POL67_21570</name>
</gene>
<comment type="caution">
    <text evidence="1">The sequence shown here is derived from an EMBL/GenBank/DDBJ whole genome shotgun (WGS) entry which is preliminary data.</text>
</comment>
<keyword evidence="2" id="KW-1185">Reference proteome</keyword>
<organism evidence="1 2">
    <name type="scientific">Polyangium mundeleinium</name>
    <dbReference type="NCBI Taxonomy" id="2995306"/>
    <lineage>
        <taxon>Bacteria</taxon>
        <taxon>Pseudomonadati</taxon>
        <taxon>Myxococcota</taxon>
        <taxon>Polyangia</taxon>
        <taxon>Polyangiales</taxon>
        <taxon>Polyangiaceae</taxon>
        <taxon>Polyangium</taxon>
    </lineage>
</organism>
<protein>
    <submittedName>
        <fullName evidence="1">Uncharacterized protein</fullName>
    </submittedName>
</protein>